<dbReference type="Proteomes" id="UP001268036">
    <property type="component" value="Unassembled WGS sequence"/>
</dbReference>
<dbReference type="AlphaFoldDB" id="A0AAJ2EWG6"/>
<sequence>MDRLSSSTPFTGLRTCRLGLARLLGLLARWRHRMVSRRQLQQLDSRALADLGLNQADQYREGDKPFWRE</sequence>
<dbReference type="RefSeq" id="WP_309758390.1">
    <property type="nucleotide sequence ID" value="NZ_JAVJAF010000001.1"/>
</dbReference>
<evidence type="ECO:0000259" key="1">
    <source>
        <dbReference type="Pfam" id="PF06568"/>
    </source>
</evidence>
<organism evidence="2 3">
    <name type="scientific">Pseudomonas oryzihabitans</name>
    <dbReference type="NCBI Taxonomy" id="47885"/>
    <lineage>
        <taxon>Bacteria</taxon>
        <taxon>Pseudomonadati</taxon>
        <taxon>Pseudomonadota</taxon>
        <taxon>Gammaproteobacteria</taxon>
        <taxon>Pseudomonadales</taxon>
        <taxon>Pseudomonadaceae</taxon>
        <taxon>Pseudomonas</taxon>
    </lineage>
</organism>
<dbReference type="EMBL" id="JAVJAF010000001">
    <property type="protein sequence ID" value="MDR6234554.1"/>
    <property type="molecule type" value="Genomic_DNA"/>
</dbReference>
<comment type="caution">
    <text evidence="2">The sequence shown here is derived from an EMBL/GenBank/DDBJ whole genome shotgun (WGS) entry which is preliminary data.</text>
</comment>
<dbReference type="Pfam" id="PF06568">
    <property type="entry name" value="YjiS-like"/>
    <property type="match status" value="1"/>
</dbReference>
<protein>
    <submittedName>
        <fullName evidence="2">Uncharacterized protein YjiS (DUF1127 family)</fullName>
    </submittedName>
</protein>
<reference evidence="2" key="1">
    <citation type="submission" date="2023-08" db="EMBL/GenBank/DDBJ databases">
        <title>Functional and genomic diversity of the sorghum phyllosphere microbiome.</title>
        <authorList>
            <person name="Shade A."/>
        </authorList>
    </citation>
    <scope>NUCLEOTIDE SEQUENCE</scope>
    <source>
        <strain evidence="2">SORGH_AS_0201</strain>
    </source>
</reference>
<evidence type="ECO:0000313" key="3">
    <source>
        <dbReference type="Proteomes" id="UP001268036"/>
    </source>
</evidence>
<accession>A0AAJ2EWG6</accession>
<dbReference type="InterPro" id="IPR009506">
    <property type="entry name" value="YjiS-like"/>
</dbReference>
<gene>
    <name evidence="2" type="ORF">QE440_002295</name>
</gene>
<feature type="domain" description="YjiS-like" evidence="1">
    <location>
        <begin position="24"/>
        <end position="57"/>
    </location>
</feature>
<name>A0AAJ2EWG6_9PSED</name>
<proteinExistence type="predicted"/>
<evidence type="ECO:0000313" key="2">
    <source>
        <dbReference type="EMBL" id="MDR6234554.1"/>
    </source>
</evidence>